<dbReference type="Proteomes" id="UP000550260">
    <property type="component" value="Unassembled WGS sequence"/>
</dbReference>
<dbReference type="PANTHER" id="PTHR11941:SF169">
    <property type="entry name" value="(7AS)-7A-METHYL-1,5-DIOXO-2,3,5,6,7,7A-HEXAHYDRO-1H-INDENE-CARBOXYL-COA HYDROLASE"/>
    <property type="match status" value="1"/>
</dbReference>
<dbReference type="FunFam" id="3.90.226.10:FF:000009">
    <property type="entry name" value="Carnitinyl-CoA dehydratase"/>
    <property type="match status" value="1"/>
</dbReference>
<dbReference type="EMBL" id="PJMY01000003">
    <property type="protein sequence ID" value="PKV95304.1"/>
    <property type="molecule type" value="Genomic_DNA"/>
</dbReference>
<evidence type="ECO:0000256" key="7">
    <source>
        <dbReference type="RuleBase" id="RU003707"/>
    </source>
</evidence>
<protein>
    <recommendedName>
        <fullName evidence="2">enoyl-CoA hydratase</fullName>
        <ecNumber evidence="2">4.2.1.17</ecNumber>
    </recommendedName>
</protein>
<dbReference type="Pfam" id="PF00378">
    <property type="entry name" value="ECH_1"/>
    <property type="match status" value="1"/>
</dbReference>
<evidence type="ECO:0000313" key="9">
    <source>
        <dbReference type="EMBL" id="PKV95304.1"/>
    </source>
</evidence>
<dbReference type="Gene3D" id="3.90.226.10">
    <property type="entry name" value="2-enoyl-CoA Hydratase, Chain A, domain 1"/>
    <property type="match status" value="1"/>
</dbReference>
<dbReference type="OrthoDB" id="8452484at2"/>
<accession>A0A2N3WN63</accession>
<proteinExistence type="inferred from homology"/>
<dbReference type="InterPro" id="IPR018376">
    <property type="entry name" value="Enoyl-CoA_hyd/isom_CS"/>
</dbReference>
<dbReference type="EC" id="4.2.1.17" evidence="2"/>
<reference evidence="8 11" key="2">
    <citation type="submission" date="2020-08" db="EMBL/GenBank/DDBJ databases">
        <title>Amycolatopsis echigonensis JCM 21831.</title>
        <authorList>
            <person name="Tedsree N."/>
            <person name="Kuncharoen N."/>
            <person name="Likhitwitayawuid K."/>
            <person name="Tanasupawat S."/>
        </authorList>
    </citation>
    <scope>NUCLEOTIDE SEQUENCE [LARGE SCALE GENOMIC DNA]</scope>
    <source>
        <strain evidence="8 11">JCM 21831</strain>
    </source>
</reference>
<gene>
    <name evidence="9" type="ORF">ATK30_6218</name>
    <name evidence="8" type="ORF">H5411_32515</name>
</gene>
<dbReference type="FunFam" id="1.10.12.10:FF:000001">
    <property type="entry name" value="Probable enoyl-CoA hydratase, mitochondrial"/>
    <property type="match status" value="1"/>
</dbReference>
<evidence type="ECO:0000313" key="11">
    <source>
        <dbReference type="Proteomes" id="UP000550260"/>
    </source>
</evidence>
<dbReference type="GO" id="GO:0004300">
    <property type="term" value="F:enoyl-CoA hydratase activity"/>
    <property type="evidence" value="ECO:0007669"/>
    <property type="project" value="UniProtKB-EC"/>
</dbReference>
<evidence type="ECO:0000256" key="1">
    <source>
        <dbReference type="ARBA" id="ARBA00005254"/>
    </source>
</evidence>
<evidence type="ECO:0000256" key="3">
    <source>
        <dbReference type="ARBA" id="ARBA00023098"/>
    </source>
</evidence>
<accession>A0A8E2B7E9</accession>
<dbReference type="GO" id="GO:0006635">
    <property type="term" value="P:fatty acid beta-oxidation"/>
    <property type="evidence" value="ECO:0007669"/>
    <property type="project" value="TreeGrafter"/>
</dbReference>
<evidence type="ECO:0000256" key="6">
    <source>
        <dbReference type="ARBA" id="ARBA00023717"/>
    </source>
</evidence>
<evidence type="ECO:0000313" key="8">
    <source>
        <dbReference type="EMBL" id="MBB2503851.1"/>
    </source>
</evidence>
<evidence type="ECO:0000313" key="10">
    <source>
        <dbReference type="Proteomes" id="UP000233750"/>
    </source>
</evidence>
<comment type="caution">
    <text evidence="9">The sequence shown here is derived from an EMBL/GenBank/DDBJ whole genome shotgun (WGS) entry which is preliminary data.</text>
</comment>
<reference evidence="9 10" key="1">
    <citation type="submission" date="2017-12" db="EMBL/GenBank/DDBJ databases">
        <title>Sequencing the genomes of 1000 Actinobacteria strains.</title>
        <authorList>
            <person name="Klenk H.-P."/>
        </authorList>
    </citation>
    <scope>NUCLEOTIDE SEQUENCE [LARGE SCALE GENOMIC DNA]</scope>
    <source>
        <strain evidence="9 10">DSM 45165</strain>
    </source>
</reference>
<comment type="similarity">
    <text evidence="1 7">Belongs to the enoyl-CoA hydratase/isomerase family.</text>
</comment>
<dbReference type="PANTHER" id="PTHR11941">
    <property type="entry name" value="ENOYL-COA HYDRATASE-RELATED"/>
    <property type="match status" value="1"/>
</dbReference>
<evidence type="ECO:0000256" key="4">
    <source>
        <dbReference type="ARBA" id="ARBA00023239"/>
    </source>
</evidence>
<keyword evidence="10" id="KW-1185">Reference proteome</keyword>
<dbReference type="InterPro" id="IPR001753">
    <property type="entry name" value="Enoyl-CoA_hydra/iso"/>
</dbReference>
<dbReference type="Proteomes" id="UP000233750">
    <property type="component" value="Unassembled WGS sequence"/>
</dbReference>
<keyword evidence="4" id="KW-0456">Lyase</keyword>
<keyword evidence="3" id="KW-0443">Lipid metabolism</keyword>
<evidence type="ECO:0000256" key="2">
    <source>
        <dbReference type="ARBA" id="ARBA00012076"/>
    </source>
</evidence>
<dbReference type="InterPro" id="IPR029045">
    <property type="entry name" value="ClpP/crotonase-like_dom_sf"/>
</dbReference>
<evidence type="ECO:0000256" key="5">
    <source>
        <dbReference type="ARBA" id="ARBA00023709"/>
    </source>
</evidence>
<organism evidence="9 10">
    <name type="scientific">Amycolatopsis echigonensis</name>
    <dbReference type="NCBI Taxonomy" id="2576905"/>
    <lineage>
        <taxon>Bacteria</taxon>
        <taxon>Bacillati</taxon>
        <taxon>Actinomycetota</taxon>
        <taxon>Actinomycetes</taxon>
        <taxon>Pseudonocardiales</taxon>
        <taxon>Pseudonocardiaceae</taxon>
        <taxon>Amycolatopsis</taxon>
    </lineage>
</organism>
<sequence length="258" mass="26916">MTTPVQLEIADRVATVRLDAPPLNAFDTGMQRALADAAATLEADPGVHAVVLYGGPRCFAAGADIKQLAAFGFEDITGWNRALQQTFTRFAELPVPVVAAVTGYALGGGMELALTADFRIAAEDAVLGLPEVLLGIIPGSGGTQRLTRLVGRGKAKELMMTGRRVPAQEALDLGIVDRLAEDPYEAALGFAHELAAGPRFAIQAIKEAVDQGIDLPIAGGLALERSLIAGLFATTDRDTGMASFLQHGPGKARFGDPA</sequence>
<dbReference type="PROSITE" id="PS00166">
    <property type="entry name" value="ENOYL_COA_HYDRATASE"/>
    <property type="match status" value="1"/>
</dbReference>
<dbReference type="RefSeq" id="WP_101438455.1">
    <property type="nucleotide sequence ID" value="NZ_JACJHR010000061.1"/>
</dbReference>
<dbReference type="AlphaFoldDB" id="A0A2N3WN63"/>
<comment type="catalytic activity">
    <reaction evidence="6">
        <text>a 4-saturated-(3S)-3-hydroxyacyl-CoA = a (3E)-enoyl-CoA + H2O</text>
        <dbReference type="Rhea" id="RHEA:20724"/>
        <dbReference type="ChEBI" id="CHEBI:15377"/>
        <dbReference type="ChEBI" id="CHEBI:58521"/>
        <dbReference type="ChEBI" id="CHEBI:137480"/>
        <dbReference type="EC" id="4.2.1.17"/>
    </reaction>
</comment>
<name>A0A2N3WN63_9PSEU</name>
<dbReference type="SUPFAM" id="SSF52096">
    <property type="entry name" value="ClpP/crotonase"/>
    <property type="match status" value="1"/>
</dbReference>
<dbReference type="EMBL" id="JACJHR010000061">
    <property type="protein sequence ID" value="MBB2503851.1"/>
    <property type="molecule type" value="Genomic_DNA"/>
</dbReference>
<comment type="catalytic activity">
    <reaction evidence="5">
        <text>a (3S)-3-hydroxyacyl-CoA = a (2E)-enoyl-CoA + H2O</text>
        <dbReference type="Rhea" id="RHEA:16105"/>
        <dbReference type="ChEBI" id="CHEBI:15377"/>
        <dbReference type="ChEBI" id="CHEBI:57318"/>
        <dbReference type="ChEBI" id="CHEBI:58856"/>
        <dbReference type="EC" id="4.2.1.17"/>
    </reaction>
</comment>
<dbReference type="CDD" id="cd06558">
    <property type="entry name" value="crotonase-like"/>
    <property type="match status" value="1"/>
</dbReference>